<evidence type="ECO:0000313" key="1">
    <source>
        <dbReference type="EMBL" id="AIC92842.1"/>
    </source>
</evidence>
<dbReference type="Proteomes" id="UP000027142">
    <property type="component" value="Chromosome"/>
</dbReference>
<sequence length="42" mass="5157">MDDYEELLQSLINEMELKLNRKLSQKEIIYLQTIIFQHLFSK</sequence>
<dbReference type="AlphaFoldDB" id="A0A060LRQ1"/>
<keyword evidence="2" id="KW-1185">Reference proteome</keyword>
<proteinExistence type="predicted"/>
<accession>A0A060LRQ1</accession>
<reference evidence="1 2" key="1">
    <citation type="journal article" date="2014" name="Gene">
        <title>A comparative genomic analysis of the alkalitolerant soil bacterium Bacillus lehensis G1.</title>
        <authorList>
            <person name="Noor Y.M."/>
            <person name="Samsulrizal N.H."/>
            <person name="Jema'on N.A."/>
            <person name="Low K.O."/>
            <person name="Ramli A.N."/>
            <person name="Alias N.I."/>
            <person name="Damis S.I."/>
            <person name="Fuzi S.F."/>
            <person name="Isa M.N."/>
            <person name="Murad A.M."/>
            <person name="Raih M.F."/>
            <person name="Bakar F.D."/>
            <person name="Najimudin N."/>
            <person name="Mahadi N.M."/>
            <person name="Illias R.M."/>
        </authorList>
    </citation>
    <scope>NUCLEOTIDE SEQUENCE [LARGE SCALE GENOMIC DNA]</scope>
    <source>
        <strain evidence="1 2">G1</strain>
    </source>
</reference>
<dbReference type="HOGENOM" id="CLU_3247289_0_0_9"/>
<gene>
    <name evidence="1" type="ORF">BleG1_0234</name>
</gene>
<dbReference type="PATRIC" id="fig|1246626.3.peg.216"/>
<protein>
    <submittedName>
        <fullName evidence="1">Uncharacterized protein</fullName>
    </submittedName>
</protein>
<dbReference type="KEGG" id="ble:BleG1_0234"/>
<evidence type="ECO:0000313" key="2">
    <source>
        <dbReference type="Proteomes" id="UP000027142"/>
    </source>
</evidence>
<dbReference type="EMBL" id="CP003923">
    <property type="protein sequence ID" value="AIC92842.1"/>
    <property type="molecule type" value="Genomic_DNA"/>
</dbReference>
<organism evidence="1 2">
    <name type="scientific">Shouchella lehensis G1</name>
    <dbReference type="NCBI Taxonomy" id="1246626"/>
    <lineage>
        <taxon>Bacteria</taxon>
        <taxon>Bacillati</taxon>
        <taxon>Bacillota</taxon>
        <taxon>Bacilli</taxon>
        <taxon>Bacillales</taxon>
        <taxon>Bacillaceae</taxon>
        <taxon>Shouchella</taxon>
    </lineage>
</organism>
<name>A0A060LRQ1_9BACI</name>